<comment type="subcellular location">
    <subcellularLocation>
        <location evidence="1">Periplasm</location>
    </subcellularLocation>
</comment>
<feature type="domain" description="Solute-binding protein family 5" evidence="3">
    <location>
        <begin position="67"/>
        <end position="399"/>
    </location>
</feature>
<protein>
    <submittedName>
        <fullName evidence="4">ABC transporter substrate-binding protein</fullName>
    </submittedName>
</protein>
<name>A0A432V1E8_9HYPH</name>
<dbReference type="PIRSF" id="PIRSF002741">
    <property type="entry name" value="MppA"/>
    <property type="match status" value="1"/>
</dbReference>
<comment type="caution">
    <text evidence="4">The sequence shown here is derived from an EMBL/GenBank/DDBJ whole genome shotgun (WGS) entry which is preliminary data.</text>
</comment>
<dbReference type="AlphaFoldDB" id="A0A432V1E8"/>
<dbReference type="Gene3D" id="3.10.105.10">
    <property type="entry name" value="Dipeptide-binding Protein, Domain 3"/>
    <property type="match status" value="1"/>
</dbReference>
<evidence type="ECO:0000313" key="5">
    <source>
        <dbReference type="Proteomes" id="UP000281647"/>
    </source>
</evidence>
<evidence type="ECO:0000256" key="2">
    <source>
        <dbReference type="ARBA" id="ARBA00005695"/>
    </source>
</evidence>
<keyword evidence="5" id="KW-1185">Reference proteome</keyword>
<dbReference type="GO" id="GO:0015833">
    <property type="term" value="P:peptide transport"/>
    <property type="evidence" value="ECO:0007669"/>
    <property type="project" value="TreeGrafter"/>
</dbReference>
<evidence type="ECO:0000259" key="3">
    <source>
        <dbReference type="Pfam" id="PF00496"/>
    </source>
</evidence>
<dbReference type="InterPro" id="IPR000914">
    <property type="entry name" value="SBP_5_dom"/>
</dbReference>
<evidence type="ECO:0000313" key="4">
    <source>
        <dbReference type="EMBL" id="RUM96013.1"/>
    </source>
</evidence>
<sequence>MPATGARTIPELMLECRADMTDLRLLFKHEMIALDPNGFNSDSSSATVVLKMVCQSLVKFDHDGLLAPDLALNWTISPDWTRFTFELDPAARFHSGRRCDSEAVAACFTNFLHPATNSLLAHDYAGLERIEVLSSSRIAFQFSSPTTSFLKNLAWRTHIVDDTQRQPVGTGPFRLVRWQRGEGIWLERFDGDRTEHPGNVTSARIRFAPQIEERLAVVRRGEADLVESLPGVAAAPLAEQGLITLHSAPAQQKATICFNCRAAPFKDPRVRFAFAHAIDRKPLAQTFGGAGSSVVDDLLSDPDLAPDVESLQFDPERAKWLLTQAGYGAGLTLRAAATNVAPVPGLAAAVAAGLAAIGVSLVPTFYDDPPWWPYTYLKGPWDLAFQSSPGRPHPDTLFSRELRSGGPFNAGGYGNPRVDELMDAARACTDPDQQRGLYVELQRLVRMDLPVLVLFSSAVTVGWRDSVTGFAPHPMGVVDISTVDVSGH</sequence>
<dbReference type="GO" id="GO:1904680">
    <property type="term" value="F:peptide transmembrane transporter activity"/>
    <property type="evidence" value="ECO:0007669"/>
    <property type="project" value="TreeGrafter"/>
</dbReference>
<dbReference type="Pfam" id="PF00496">
    <property type="entry name" value="SBP_bac_5"/>
    <property type="match status" value="1"/>
</dbReference>
<proteinExistence type="inferred from homology"/>
<dbReference type="Gene3D" id="3.40.190.10">
    <property type="entry name" value="Periplasmic binding protein-like II"/>
    <property type="match status" value="1"/>
</dbReference>
<dbReference type="Gene3D" id="3.90.76.10">
    <property type="entry name" value="Dipeptide-binding Protein, Domain 1"/>
    <property type="match status" value="1"/>
</dbReference>
<reference evidence="4 5" key="1">
    <citation type="submission" date="2018-11" db="EMBL/GenBank/DDBJ databases">
        <title>Pseudaminobacter arsenicus sp. nov., an arsenic-resistant bacterium isolated from arsenic-rich aquifers.</title>
        <authorList>
            <person name="Mu Y."/>
        </authorList>
    </citation>
    <scope>NUCLEOTIDE SEQUENCE [LARGE SCALE GENOMIC DNA]</scope>
    <source>
        <strain evidence="4 5">CB3</strain>
    </source>
</reference>
<accession>A0A432V1E8</accession>
<dbReference type="CDD" id="cd00995">
    <property type="entry name" value="PBP2_NikA_DppA_OppA_like"/>
    <property type="match status" value="1"/>
</dbReference>
<dbReference type="GO" id="GO:0030288">
    <property type="term" value="C:outer membrane-bounded periplasmic space"/>
    <property type="evidence" value="ECO:0007669"/>
    <property type="project" value="UniProtKB-ARBA"/>
</dbReference>
<dbReference type="InterPro" id="IPR039424">
    <property type="entry name" value="SBP_5"/>
</dbReference>
<dbReference type="PANTHER" id="PTHR30290">
    <property type="entry name" value="PERIPLASMIC BINDING COMPONENT OF ABC TRANSPORTER"/>
    <property type="match status" value="1"/>
</dbReference>
<organism evidence="4 5">
    <name type="scientific">Borborobacter arsenicus</name>
    <dbReference type="NCBI Taxonomy" id="1851146"/>
    <lineage>
        <taxon>Bacteria</taxon>
        <taxon>Pseudomonadati</taxon>
        <taxon>Pseudomonadota</taxon>
        <taxon>Alphaproteobacteria</taxon>
        <taxon>Hyphomicrobiales</taxon>
        <taxon>Phyllobacteriaceae</taxon>
        <taxon>Borborobacter</taxon>
    </lineage>
</organism>
<dbReference type="OrthoDB" id="9803988at2"/>
<dbReference type="GO" id="GO:0043190">
    <property type="term" value="C:ATP-binding cassette (ABC) transporter complex"/>
    <property type="evidence" value="ECO:0007669"/>
    <property type="project" value="InterPro"/>
</dbReference>
<gene>
    <name evidence="4" type="ORF">EET67_20300</name>
</gene>
<evidence type="ECO:0000256" key="1">
    <source>
        <dbReference type="ARBA" id="ARBA00004418"/>
    </source>
</evidence>
<dbReference type="Proteomes" id="UP000281647">
    <property type="component" value="Unassembled WGS sequence"/>
</dbReference>
<dbReference type="InterPro" id="IPR030678">
    <property type="entry name" value="Peptide/Ni-bd"/>
</dbReference>
<comment type="similarity">
    <text evidence="2">Belongs to the bacterial solute-binding protein 5 family.</text>
</comment>
<dbReference type="EMBL" id="RKST01000026">
    <property type="protein sequence ID" value="RUM96013.1"/>
    <property type="molecule type" value="Genomic_DNA"/>
</dbReference>
<dbReference type="SUPFAM" id="SSF53850">
    <property type="entry name" value="Periplasmic binding protein-like II"/>
    <property type="match status" value="1"/>
</dbReference>